<evidence type="ECO:0000313" key="14">
    <source>
        <dbReference type="Proteomes" id="UP000246740"/>
    </source>
</evidence>
<keyword evidence="14" id="KW-1185">Reference proteome</keyword>
<dbReference type="Pfam" id="PF20644">
    <property type="entry name" value="Rrn7_cyclin_N"/>
    <property type="match status" value="1"/>
</dbReference>
<feature type="domain" description="Rrn7/TAF1B C-terminal cyclin" evidence="12">
    <location>
        <begin position="493"/>
        <end position="699"/>
    </location>
</feature>
<dbReference type="Pfam" id="PF20645">
    <property type="entry name" value="Rrn7_cyclin_C"/>
    <property type="match status" value="1"/>
</dbReference>
<dbReference type="PANTHER" id="PTHR31576">
    <property type="entry name" value="TATA BOX-BINDING PROTEIN-ASSOCIATED FACTOR RNA POLYMERASE I SUBUNIT B"/>
    <property type="match status" value="1"/>
</dbReference>
<dbReference type="STRING" id="1882483.A0A317XYV4"/>
<evidence type="ECO:0000256" key="4">
    <source>
        <dbReference type="ARBA" id="ARBA00022771"/>
    </source>
</evidence>
<keyword evidence="9" id="KW-0539">Nucleus</keyword>
<feature type="compositionally biased region" description="Acidic residues" evidence="10">
    <location>
        <begin position="107"/>
        <end position="116"/>
    </location>
</feature>
<keyword evidence="3" id="KW-0479">Metal-binding</keyword>
<dbReference type="PANTHER" id="PTHR31576:SF2">
    <property type="entry name" value="TATA BOX-BINDING PROTEIN-ASSOCIATED FACTOR RNA POLYMERASE I SUBUNIT B"/>
    <property type="match status" value="1"/>
</dbReference>
<keyword evidence="4" id="KW-0863">Zinc-finger</keyword>
<evidence type="ECO:0000256" key="6">
    <source>
        <dbReference type="ARBA" id="ARBA00023015"/>
    </source>
</evidence>
<sequence length="885" mass="99490">SFSQPNPTRYSDLDPTFYTQPLSSSPPQYAQRDRRPRCPECGTRKMRLSAGQLICKRGHVQQNFRVEQTDDDGFLGDGVARQRRTRTTTKVRKLKSQHTPHHSFPDTDVEPDDSDDASPQPGPYGFLRGPRGRSASAGTPSAALMAEDDIDDGFETDFTANSELRRRDPGPRSIWRTGVGLHGTFDGRFSALQCLQLVLRLQLHALRRIWKDRLPPQTEAVARDLWAMLVSQLPLSNYPPEPLIAATFDWHTRSEVSQEQAASLFPDHPAYDPEKETQDHRKRMLFGRFCADRRRAAADGNSAEYTAAVDFEQTSRQIDDILESTAFGISSDAAHGKRAHSEVFSDVDDEPPDPEDQLAELDPIFAEQRRQRRRRDRERRPENDRDDDDDSEDDLDEAGATKRKGPPRRWATRSALARQAKLALSFAKLPSTISIIYLSLWLLKVPILWTDLTSLVLSFQLPYLNVVHQLPLPLTRLLNRDDVHTTMLDVDQVPLITTFHQHTLQLAHLLNETYGVAFGEGNQSGILVRLVRGMGLPPTFYVATRRVLSMLEGVSSSLCRHEDDPLRNKDQQPAKVRHSTVADTALLLDKEPKEFVLLAALLVVVKMRYGFDGRSRYEELRDPASLQDDQEGAGSIMPEKLLGGLISCAPDLQAWMDLLESRAQRAKSSATTVWDLDHQNLSPLDMSMEQIEAYADFAEQHLVLPNQLELYDWRRREARAQWSSFADFLAPESDPANTAAASGAGKETEQSIRDQDRKELEKLYRNHPVRPGAPGEESSDAQPCGSSYPSHTFTTDPSGVAYTSLYPRLLGYANTLVGAQQVGSGLEYAIARTNGYLRAPRRHRPPLEHHFGVAAHLELVEDVLSTAVGRRSRVVEKLLRATARD</sequence>
<name>A0A317XYV4_9BASI</name>
<organism evidence="13 14">
    <name type="scientific">Testicularia cyperi</name>
    <dbReference type="NCBI Taxonomy" id="1882483"/>
    <lineage>
        <taxon>Eukaryota</taxon>
        <taxon>Fungi</taxon>
        <taxon>Dikarya</taxon>
        <taxon>Basidiomycota</taxon>
        <taxon>Ustilaginomycotina</taxon>
        <taxon>Ustilaginomycetes</taxon>
        <taxon>Ustilaginales</taxon>
        <taxon>Anthracoideaceae</taxon>
        <taxon>Testicularia</taxon>
    </lineage>
</organism>
<dbReference type="InterPro" id="IPR033599">
    <property type="entry name" value="TAF1B/Rrn7"/>
</dbReference>
<dbReference type="InParanoid" id="A0A317XYV4"/>
<evidence type="ECO:0000256" key="9">
    <source>
        <dbReference type="ARBA" id="ARBA00023242"/>
    </source>
</evidence>
<dbReference type="GO" id="GO:0070860">
    <property type="term" value="C:RNA polymerase I core factor complex"/>
    <property type="evidence" value="ECO:0007669"/>
    <property type="project" value="InterPro"/>
</dbReference>
<accession>A0A317XYV4</accession>
<comment type="subcellular location">
    <subcellularLocation>
        <location evidence="1">Nucleus</location>
        <location evidence="1">Nucleolus</location>
    </subcellularLocation>
</comment>
<evidence type="ECO:0000313" key="13">
    <source>
        <dbReference type="EMBL" id="PWZ03078.1"/>
    </source>
</evidence>
<feature type="region of interest" description="Disordered" evidence="10">
    <location>
        <begin position="1"/>
        <end position="38"/>
    </location>
</feature>
<evidence type="ECO:0000256" key="8">
    <source>
        <dbReference type="ARBA" id="ARBA00023163"/>
    </source>
</evidence>
<gene>
    <name evidence="13" type="ORF">BCV70DRAFT_143319</name>
</gene>
<keyword evidence="5" id="KW-0862">Zinc</keyword>
<keyword evidence="6" id="KW-0805">Transcription regulation</keyword>
<comment type="similarity">
    <text evidence="2">Belongs to the RRN7/TAF1B family.</text>
</comment>
<feature type="region of interest" description="Disordered" evidence="10">
    <location>
        <begin position="70"/>
        <end position="140"/>
    </location>
</feature>
<evidence type="ECO:0000256" key="7">
    <source>
        <dbReference type="ARBA" id="ARBA00023125"/>
    </source>
</evidence>
<evidence type="ECO:0000256" key="1">
    <source>
        <dbReference type="ARBA" id="ARBA00004604"/>
    </source>
</evidence>
<dbReference type="InterPro" id="IPR048538">
    <property type="entry name" value="Rrn7_cyclin_C"/>
</dbReference>
<dbReference type="AlphaFoldDB" id="A0A317XYV4"/>
<feature type="compositionally biased region" description="Basic residues" evidence="10">
    <location>
        <begin position="81"/>
        <end position="101"/>
    </location>
</feature>
<feature type="region of interest" description="Disordered" evidence="10">
    <location>
        <begin position="733"/>
        <end position="793"/>
    </location>
</feature>
<feature type="compositionally biased region" description="Acidic residues" evidence="10">
    <location>
        <begin position="345"/>
        <end position="359"/>
    </location>
</feature>
<feature type="domain" description="Rrn7/TAF1B N-terminal cyclin" evidence="11">
    <location>
        <begin position="389"/>
        <end position="471"/>
    </location>
</feature>
<evidence type="ECO:0000256" key="3">
    <source>
        <dbReference type="ARBA" id="ARBA00022723"/>
    </source>
</evidence>
<feature type="region of interest" description="Disordered" evidence="10">
    <location>
        <begin position="332"/>
        <end position="412"/>
    </location>
</feature>
<dbReference type="EMBL" id="KZ819188">
    <property type="protein sequence ID" value="PWZ03078.1"/>
    <property type="molecule type" value="Genomic_DNA"/>
</dbReference>
<evidence type="ECO:0000256" key="2">
    <source>
        <dbReference type="ARBA" id="ARBA00006899"/>
    </source>
</evidence>
<feature type="compositionally biased region" description="Polar residues" evidence="10">
    <location>
        <begin position="780"/>
        <end position="793"/>
    </location>
</feature>
<feature type="non-terminal residue" evidence="13">
    <location>
        <position position="885"/>
    </location>
</feature>
<reference evidence="13 14" key="1">
    <citation type="journal article" date="2018" name="Mol. Biol. Evol.">
        <title>Broad Genomic Sampling Reveals a Smut Pathogenic Ancestry of the Fungal Clade Ustilaginomycotina.</title>
        <authorList>
            <person name="Kijpornyongpan T."/>
            <person name="Mondo S.J."/>
            <person name="Barry K."/>
            <person name="Sandor L."/>
            <person name="Lee J."/>
            <person name="Lipzen A."/>
            <person name="Pangilinan J."/>
            <person name="LaButti K."/>
            <person name="Hainaut M."/>
            <person name="Henrissat B."/>
            <person name="Grigoriev I.V."/>
            <person name="Spatafora J.W."/>
            <person name="Aime M.C."/>
        </authorList>
    </citation>
    <scope>NUCLEOTIDE SEQUENCE [LARGE SCALE GENOMIC DNA]</scope>
    <source>
        <strain evidence="13 14">MCA 3645</strain>
    </source>
</reference>
<evidence type="ECO:0000259" key="12">
    <source>
        <dbReference type="Pfam" id="PF20645"/>
    </source>
</evidence>
<dbReference type="OrthoDB" id="428577at2759"/>
<evidence type="ECO:0000256" key="10">
    <source>
        <dbReference type="SAM" id="MobiDB-lite"/>
    </source>
</evidence>
<protein>
    <submittedName>
        <fullName evidence="13">Uncharacterized protein</fullName>
    </submittedName>
</protein>
<feature type="compositionally biased region" description="Basic residues" evidence="10">
    <location>
        <begin position="401"/>
        <end position="411"/>
    </location>
</feature>
<feature type="non-terminal residue" evidence="13">
    <location>
        <position position="1"/>
    </location>
</feature>
<dbReference type="GO" id="GO:0001164">
    <property type="term" value="F:RNA polymerase I core promoter sequence-specific DNA binding"/>
    <property type="evidence" value="ECO:0007669"/>
    <property type="project" value="InterPro"/>
</dbReference>
<feature type="compositionally biased region" description="Basic and acidic residues" evidence="10">
    <location>
        <begin position="746"/>
        <end position="764"/>
    </location>
</feature>
<dbReference type="GO" id="GO:0008270">
    <property type="term" value="F:zinc ion binding"/>
    <property type="evidence" value="ECO:0007669"/>
    <property type="project" value="UniProtKB-KW"/>
</dbReference>
<keyword evidence="8" id="KW-0804">Transcription</keyword>
<proteinExistence type="inferred from homology"/>
<evidence type="ECO:0000256" key="5">
    <source>
        <dbReference type="ARBA" id="ARBA00022833"/>
    </source>
</evidence>
<dbReference type="GO" id="GO:0042790">
    <property type="term" value="P:nucleolar large rRNA transcription by RNA polymerase I"/>
    <property type="evidence" value="ECO:0007669"/>
    <property type="project" value="TreeGrafter"/>
</dbReference>
<feature type="compositionally biased region" description="Polar residues" evidence="10">
    <location>
        <begin position="17"/>
        <end position="28"/>
    </location>
</feature>
<dbReference type="InterPro" id="IPR048540">
    <property type="entry name" value="Rrn7_cyclin_N"/>
</dbReference>
<keyword evidence="7" id="KW-0238">DNA-binding</keyword>
<feature type="compositionally biased region" description="Acidic residues" evidence="10">
    <location>
        <begin position="384"/>
        <end position="397"/>
    </location>
</feature>
<evidence type="ECO:0000259" key="11">
    <source>
        <dbReference type="Pfam" id="PF20644"/>
    </source>
</evidence>
<dbReference type="Proteomes" id="UP000246740">
    <property type="component" value="Unassembled WGS sequence"/>
</dbReference>